<evidence type="ECO:0000256" key="5">
    <source>
        <dbReference type="ARBA" id="ARBA00022917"/>
    </source>
</evidence>
<comment type="similarity">
    <text evidence="1 7 8">Belongs to the TRAFAC class translation factor GTPase superfamily. Classic translation factor GTPase family. IF-2 subfamily.</text>
</comment>
<gene>
    <name evidence="7" type="primary">infB</name>
    <name evidence="10" type="ORF">FBF37_00685</name>
</gene>
<dbReference type="NCBIfam" id="TIGR00487">
    <property type="entry name" value="IF-2"/>
    <property type="match status" value="1"/>
</dbReference>
<evidence type="ECO:0000313" key="11">
    <source>
        <dbReference type="Proteomes" id="UP000310639"/>
    </source>
</evidence>
<dbReference type="CDD" id="cd01887">
    <property type="entry name" value="IF2_eIF5B"/>
    <property type="match status" value="1"/>
</dbReference>
<dbReference type="CDD" id="cd03702">
    <property type="entry name" value="IF2_mtIF2_II"/>
    <property type="match status" value="1"/>
</dbReference>
<organism evidence="10 11">
    <name type="scientific">Candidatus Nanosynbacter featherlites</name>
    <dbReference type="NCBI Taxonomy" id="2572088"/>
    <lineage>
        <taxon>Bacteria</taxon>
        <taxon>Candidatus Saccharimonadota</taxon>
        <taxon>Candidatus Saccharimonadia</taxon>
        <taxon>Candidatus Nanosynbacterales</taxon>
        <taxon>Candidatus Nanosynbacteraceae</taxon>
        <taxon>Candidatus Nanosynbacter</taxon>
    </lineage>
</organism>
<dbReference type="PANTHER" id="PTHR43381:SF5">
    <property type="entry name" value="TR-TYPE G DOMAIN-CONTAINING PROTEIN"/>
    <property type="match status" value="1"/>
</dbReference>
<evidence type="ECO:0000256" key="4">
    <source>
        <dbReference type="ARBA" id="ARBA00022741"/>
    </source>
</evidence>
<dbReference type="GO" id="GO:0005525">
    <property type="term" value="F:GTP binding"/>
    <property type="evidence" value="ECO:0007669"/>
    <property type="project" value="UniProtKB-KW"/>
</dbReference>
<dbReference type="SUPFAM" id="SSF50447">
    <property type="entry name" value="Translation proteins"/>
    <property type="match status" value="2"/>
</dbReference>
<dbReference type="EMBL" id="CP040004">
    <property type="protein sequence ID" value="QCT41988.1"/>
    <property type="molecule type" value="Genomic_DNA"/>
</dbReference>
<dbReference type="Gene3D" id="2.40.30.10">
    <property type="entry name" value="Translation factors"/>
    <property type="match status" value="2"/>
</dbReference>
<dbReference type="GO" id="GO:0003924">
    <property type="term" value="F:GTPase activity"/>
    <property type="evidence" value="ECO:0007669"/>
    <property type="project" value="UniProtKB-UniRule"/>
</dbReference>
<dbReference type="FunFam" id="3.40.50.10050:FF:000001">
    <property type="entry name" value="Translation initiation factor IF-2"/>
    <property type="match status" value="1"/>
</dbReference>
<dbReference type="InterPro" id="IPR000178">
    <property type="entry name" value="TF_IF2_bacterial-like"/>
</dbReference>
<evidence type="ECO:0000256" key="3">
    <source>
        <dbReference type="ARBA" id="ARBA00022540"/>
    </source>
</evidence>
<feature type="binding site" evidence="7">
    <location>
        <begin position="142"/>
        <end position="146"/>
    </location>
    <ligand>
        <name>GTP</name>
        <dbReference type="ChEBI" id="CHEBI:37565"/>
    </ligand>
</feature>
<dbReference type="InterPro" id="IPR053905">
    <property type="entry name" value="EF-G-like_DII"/>
</dbReference>
<keyword evidence="5 7" id="KW-0648">Protein biosynthesis</keyword>
<dbReference type="Pfam" id="PF00009">
    <property type="entry name" value="GTP_EFTU"/>
    <property type="match status" value="1"/>
</dbReference>
<evidence type="ECO:0000256" key="6">
    <source>
        <dbReference type="ARBA" id="ARBA00023134"/>
    </source>
</evidence>
<sequence>MAEKIVKIADSVTVGELAETLGLSVTTLIGELFKNGIAATINQRLDFDTAQIVVEELGLDVQLERKQTTSTDAPLRHVHQLTDKAVARPPIVAVMGHVDHGKTSLLDAILDKKTAEGEAGGITQHISAYQAERNGRVITLLDTPGHEAFAALRQHGAVLTDVVIIVVAADDGVKPQTVEAIRFARSANAKIVVAINKIDKDTANPQLVKTQLASEHGLNPEEWGGDTVMVAVSAKTGQNLDKLLDMVLLVADMEDLRADVDTPAEGLVIEAHMETGRGAVVGLLVEHGQLKPSHYLVAGTAYGRVRTMLDFRGKAMKLAGPSTPVNVTGFKELPQFGDSFVIAKNEKEARQMAAKAKLEQERRAATTNVTGADILKMMNQKHDAQEFNVIIKADVQGSLTSVIDSLKLIETNGEVELRVIGHGVGNISENDIHLATGENTVIYGFNVDLPPAVKRLASREKVEVRLYRVIYELLDDAKLSMENLLAPEVVETEIGALKVKGVFRTMREEVIAGGEMMRGKVSKGLLARLKRKGEQIAEVEVSSVQRQQQEAKEVFEGEMCGLSLKTAKKIVVEEGDELEFFTRELVKKTL</sequence>
<keyword evidence="6 7" id="KW-0342">GTP-binding</keyword>
<dbReference type="KEGG" id="nft:FBF37_00685"/>
<comment type="function">
    <text evidence="7 8">One of the essential components for the initiation of protein synthesis. Protects formylmethionyl-tRNA from spontaneous hydrolysis and promotes its binding to the 30S ribosomal subunits. Also involved in the hydrolysis of GTP during the formation of the 70S ribosomal complex.</text>
</comment>
<dbReference type="AlphaFoldDB" id="A0A4P9A2I8"/>
<dbReference type="InterPro" id="IPR000795">
    <property type="entry name" value="T_Tr_GTP-bd_dom"/>
</dbReference>
<evidence type="ECO:0000256" key="2">
    <source>
        <dbReference type="ARBA" id="ARBA00020675"/>
    </source>
</evidence>
<dbReference type="Pfam" id="PF04760">
    <property type="entry name" value="IF2_N"/>
    <property type="match status" value="1"/>
</dbReference>
<dbReference type="InterPro" id="IPR044145">
    <property type="entry name" value="IF2_II"/>
</dbReference>
<dbReference type="FunFam" id="3.40.50.300:FF:000019">
    <property type="entry name" value="Translation initiation factor IF-2"/>
    <property type="match status" value="1"/>
</dbReference>
<reference evidence="10 11" key="1">
    <citation type="submission" date="2019-04" db="EMBL/GenBank/DDBJ databases">
        <title>Saccharibacteria TM7 genomes.</title>
        <authorList>
            <person name="Bor B."/>
            <person name="He X."/>
            <person name="Chen T."/>
            <person name="Dewhirst F.E."/>
        </authorList>
    </citation>
    <scope>NUCLEOTIDE SEQUENCE [LARGE SCALE GENOMIC DNA]</scope>
    <source>
        <strain evidence="10 11">BB001</strain>
    </source>
</reference>
<protein>
    <recommendedName>
        <fullName evidence="2 7">Translation initiation factor IF-2</fullName>
    </recommendedName>
</protein>
<keyword evidence="7" id="KW-0963">Cytoplasm</keyword>
<dbReference type="InterPro" id="IPR005225">
    <property type="entry name" value="Small_GTP-bd"/>
</dbReference>
<dbReference type="InterPro" id="IPR006847">
    <property type="entry name" value="IF2_N"/>
</dbReference>
<dbReference type="Gene3D" id="3.40.50.10050">
    <property type="entry name" value="Translation initiation factor IF- 2, domain 3"/>
    <property type="match status" value="1"/>
</dbReference>
<proteinExistence type="inferred from homology"/>
<evidence type="ECO:0000313" key="10">
    <source>
        <dbReference type="EMBL" id="QCT41988.1"/>
    </source>
</evidence>
<feature type="domain" description="Tr-type G" evidence="9">
    <location>
        <begin position="87"/>
        <end position="257"/>
    </location>
</feature>
<dbReference type="HAMAP" id="MF_00100_B">
    <property type="entry name" value="IF_2_B"/>
    <property type="match status" value="1"/>
</dbReference>
<keyword evidence="4 7" id="KW-0547">Nucleotide-binding</keyword>
<evidence type="ECO:0000256" key="7">
    <source>
        <dbReference type="HAMAP-Rule" id="MF_00100"/>
    </source>
</evidence>
<dbReference type="Gene3D" id="3.40.50.300">
    <property type="entry name" value="P-loop containing nucleotide triphosphate hydrolases"/>
    <property type="match status" value="1"/>
</dbReference>
<name>A0A4P9A2I8_9BACT</name>
<dbReference type="InterPro" id="IPR036925">
    <property type="entry name" value="TIF_IF2_dom3_sf"/>
</dbReference>
<dbReference type="RefSeq" id="WP_138078499.1">
    <property type="nucleotide sequence ID" value="NZ_CP040004.1"/>
</dbReference>
<dbReference type="InterPro" id="IPR009000">
    <property type="entry name" value="Transl_B-barrel_sf"/>
</dbReference>
<dbReference type="InterPro" id="IPR023115">
    <property type="entry name" value="TIF_IF2_dom3"/>
</dbReference>
<dbReference type="Pfam" id="PF22042">
    <property type="entry name" value="EF-G_D2"/>
    <property type="match status" value="1"/>
</dbReference>
<dbReference type="NCBIfam" id="TIGR00231">
    <property type="entry name" value="small_GTP"/>
    <property type="match status" value="1"/>
</dbReference>
<dbReference type="Proteomes" id="UP000310639">
    <property type="component" value="Chromosome"/>
</dbReference>
<dbReference type="PROSITE" id="PS51722">
    <property type="entry name" value="G_TR_2"/>
    <property type="match status" value="1"/>
</dbReference>
<feature type="binding site" evidence="7">
    <location>
        <begin position="196"/>
        <end position="199"/>
    </location>
    <ligand>
        <name>GTP</name>
        <dbReference type="ChEBI" id="CHEBI:37565"/>
    </ligand>
</feature>
<dbReference type="GO" id="GO:0003743">
    <property type="term" value="F:translation initiation factor activity"/>
    <property type="evidence" value="ECO:0007669"/>
    <property type="project" value="UniProtKB-UniRule"/>
</dbReference>
<dbReference type="PANTHER" id="PTHR43381">
    <property type="entry name" value="TRANSLATION INITIATION FACTOR IF-2-RELATED"/>
    <property type="match status" value="1"/>
</dbReference>
<comment type="subcellular location">
    <subcellularLocation>
        <location evidence="7">Cytoplasm</location>
    </subcellularLocation>
</comment>
<keyword evidence="3 7" id="KW-0396">Initiation factor</keyword>
<dbReference type="OrthoDB" id="9811804at2"/>
<keyword evidence="11" id="KW-1185">Reference proteome</keyword>
<evidence type="ECO:0000259" key="9">
    <source>
        <dbReference type="PROSITE" id="PS51722"/>
    </source>
</evidence>
<dbReference type="InterPro" id="IPR015760">
    <property type="entry name" value="TIF_IF2"/>
</dbReference>
<evidence type="ECO:0000256" key="8">
    <source>
        <dbReference type="RuleBase" id="RU000644"/>
    </source>
</evidence>
<dbReference type="SUPFAM" id="SSF52540">
    <property type="entry name" value="P-loop containing nucleoside triphosphate hydrolases"/>
    <property type="match status" value="1"/>
</dbReference>
<accession>A0A4P9A2I8</accession>
<comment type="caution">
    <text evidence="7">Lacks conserved residue(s) required for the propagation of feature annotation.</text>
</comment>
<feature type="binding site" evidence="7">
    <location>
        <begin position="96"/>
        <end position="103"/>
    </location>
    <ligand>
        <name>GTP</name>
        <dbReference type="ChEBI" id="CHEBI:37565"/>
    </ligand>
</feature>
<dbReference type="GO" id="GO:0005737">
    <property type="term" value="C:cytoplasm"/>
    <property type="evidence" value="ECO:0007669"/>
    <property type="project" value="UniProtKB-SubCell"/>
</dbReference>
<dbReference type="SUPFAM" id="SSF52156">
    <property type="entry name" value="Initiation factor IF2/eIF5b, domain 3"/>
    <property type="match status" value="1"/>
</dbReference>
<dbReference type="InterPro" id="IPR027417">
    <property type="entry name" value="P-loop_NTPase"/>
</dbReference>
<evidence type="ECO:0000256" key="1">
    <source>
        <dbReference type="ARBA" id="ARBA00007733"/>
    </source>
</evidence>
<dbReference type="Pfam" id="PF11987">
    <property type="entry name" value="IF-2"/>
    <property type="match status" value="1"/>
</dbReference>